<dbReference type="Pfam" id="PF00149">
    <property type="entry name" value="Metallophos"/>
    <property type="match status" value="1"/>
</dbReference>
<organism evidence="5 6">
    <name type="scientific">Aureispira anguillae</name>
    <dbReference type="NCBI Taxonomy" id="2864201"/>
    <lineage>
        <taxon>Bacteria</taxon>
        <taxon>Pseudomonadati</taxon>
        <taxon>Bacteroidota</taxon>
        <taxon>Saprospiria</taxon>
        <taxon>Saprospirales</taxon>
        <taxon>Saprospiraceae</taxon>
        <taxon>Aureispira</taxon>
    </lineage>
</organism>
<feature type="transmembrane region" description="Helical" evidence="3">
    <location>
        <begin position="6"/>
        <end position="25"/>
    </location>
</feature>
<evidence type="ECO:0000313" key="6">
    <source>
        <dbReference type="Proteomes" id="UP001060919"/>
    </source>
</evidence>
<dbReference type="GO" id="GO:0046872">
    <property type="term" value="F:metal ion binding"/>
    <property type="evidence" value="ECO:0007669"/>
    <property type="project" value="UniProtKB-KW"/>
</dbReference>
<sequence length="410" mass="46945">MRGIAFWGLVLVLKFYLYYNLVRLFKRPLFRWLAVGLGLISILSMIGGLYTLFNNFSGGISQVSVFSNYSLALMISFLVCELFVGAFFVLDDLGNILAWVYHSVRKRERETGGGNRRGFLKKAGTLIGGIPFASFLYGITWGKYNFTVHHQVLDFDDLPAAFDGFKIAQISDIHSGSFDDATAVRRGIQLLQNQKADLILFTGDLVNSYAHEIEPYLEDFRYLTAPYGKFSVLGNHDYPMYKRMFDSDEHGQKNLEQIKAHHKKMEFNLLLNENTKLEKNGEYIRLIGVENWGRSRHFPKKGDLDLATAGCAENEFKILMSHDPTHWEDKVKAYDKHIHLTLSGHTHGLQMGIDLPMFKWSPIKYVYKHWAGLYKEAGKLLYVNRGFGFLGFAGRVGMFPEITLFELKKK</sequence>
<dbReference type="AlphaFoldDB" id="A0A916DSZ7"/>
<dbReference type="InterPro" id="IPR004843">
    <property type="entry name" value="Calcineurin-like_PHP"/>
</dbReference>
<dbReference type="Proteomes" id="UP001060919">
    <property type="component" value="Chromosome"/>
</dbReference>
<evidence type="ECO:0000256" key="3">
    <source>
        <dbReference type="SAM" id="Phobius"/>
    </source>
</evidence>
<feature type="transmembrane region" description="Helical" evidence="3">
    <location>
        <begin position="32"/>
        <end position="53"/>
    </location>
</feature>
<keyword evidence="1" id="KW-0479">Metal-binding</keyword>
<dbReference type="CDD" id="cd07385">
    <property type="entry name" value="MPP_YkuE_C"/>
    <property type="match status" value="1"/>
</dbReference>
<keyword evidence="3" id="KW-0472">Membrane</keyword>
<protein>
    <submittedName>
        <fullName evidence="5">Metallophosphoesterase</fullName>
    </submittedName>
</protein>
<keyword evidence="6" id="KW-1185">Reference proteome</keyword>
<feature type="transmembrane region" description="Helical" evidence="3">
    <location>
        <begin position="123"/>
        <end position="142"/>
    </location>
</feature>
<dbReference type="EMBL" id="AP026867">
    <property type="protein sequence ID" value="BDS12864.1"/>
    <property type="molecule type" value="Genomic_DNA"/>
</dbReference>
<dbReference type="RefSeq" id="WP_264788209.1">
    <property type="nucleotide sequence ID" value="NZ_AP026867.1"/>
</dbReference>
<dbReference type="PANTHER" id="PTHR31302:SF31">
    <property type="entry name" value="PHOSPHODIESTERASE YAEI"/>
    <property type="match status" value="1"/>
</dbReference>
<keyword evidence="2" id="KW-0378">Hydrolase</keyword>
<evidence type="ECO:0000256" key="1">
    <source>
        <dbReference type="ARBA" id="ARBA00022723"/>
    </source>
</evidence>
<name>A0A916DSZ7_9BACT</name>
<keyword evidence="3" id="KW-1133">Transmembrane helix</keyword>
<accession>A0A916DSZ7</accession>
<dbReference type="KEGG" id="aup:AsAng_0035890"/>
<dbReference type="GO" id="GO:0008758">
    <property type="term" value="F:UDP-2,3-diacylglucosamine hydrolase activity"/>
    <property type="evidence" value="ECO:0007669"/>
    <property type="project" value="TreeGrafter"/>
</dbReference>
<dbReference type="SUPFAM" id="SSF56300">
    <property type="entry name" value="Metallo-dependent phosphatases"/>
    <property type="match status" value="1"/>
</dbReference>
<dbReference type="InterPro" id="IPR051158">
    <property type="entry name" value="Metallophosphoesterase_sf"/>
</dbReference>
<evidence type="ECO:0000256" key="2">
    <source>
        <dbReference type="ARBA" id="ARBA00022801"/>
    </source>
</evidence>
<dbReference type="GO" id="GO:0009245">
    <property type="term" value="P:lipid A biosynthetic process"/>
    <property type="evidence" value="ECO:0007669"/>
    <property type="project" value="TreeGrafter"/>
</dbReference>
<evidence type="ECO:0000313" key="5">
    <source>
        <dbReference type="EMBL" id="BDS12864.1"/>
    </source>
</evidence>
<feature type="transmembrane region" description="Helical" evidence="3">
    <location>
        <begin position="73"/>
        <end position="102"/>
    </location>
</feature>
<proteinExistence type="predicted"/>
<keyword evidence="3" id="KW-0812">Transmembrane</keyword>
<feature type="domain" description="Calcineurin-like phosphoesterase" evidence="4">
    <location>
        <begin position="165"/>
        <end position="348"/>
    </location>
</feature>
<dbReference type="GO" id="GO:0016020">
    <property type="term" value="C:membrane"/>
    <property type="evidence" value="ECO:0007669"/>
    <property type="project" value="GOC"/>
</dbReference>
<dbReference type="Gene3D" id="3.60.21.10">
    <property type="match status" value="1"/>
</dbReference>
<dbReference type="InterPro" id="IPR029052">
    <property type="entry name" value="Metallo-depent_PP-like"/>
</dbReference>
<reference evidence="5" key="1">
    <citation type="submission" date="2022-09" db="EMBL/GenBank/DDBJ databases">
        <title>Aureispira anguillicida sp. nov., isolated from Leptocephalus of Japanese eel Anguilla japonica.</title>
        <authorList>
            <person name="Yuasa K."/>
            <person name="Mekata T."/>
            <person name="Ikunari K."/>
        </authorList>
    </citation>
    <scope>NUCLEOTIDE SEQUENCE</scope>
    <source>
        <strain evidence="5">EL160426</strain>
    </source>
</reference>
<evidence type="ECO:0000259" key="4">
    <source>
        <dbReference type="Pfam" id="PF00149"/>
    </source>
</evidence>
<dbReference type="PANTHER" id="PTHR31302">
    <property type="entry name" value="TRANSMEMBRANE PROTEIN WITH METALLOPHOSPHOESTERASE DOMAIN-RELATED"/>
    <property type="match status" value="1"/>
</dbReference>
<gene>
    <name evidence="5" type="ORF">AsAng_0035890</name>
</gene>